<comment type="caution">
    <text evidence="1">The sequence shown here is derived from an EMBL/GenBank/DDBJ whole genome shotgun (WGS) entry which is preliminary data.</text>
</comment>
<proteinExistence type="predicted"/>
<dbReference type="EMBL" id="CM023478">
    <property type="protein sequence ID" value="KAH7933695.1"/>
    <property type="molecule type" value="Genomic_DNA"/>
</dbReference>
<reference evidence="1" key="1">
    <citation type="submission" date="2020-05" db="EMBL/GenBank/DDBJ databases">
        <title>Large-scale comparative analyses of tick genomes elucidate their genetic diversity and vector capacities.</title>
        <authorList>
            <person name="Jia N."/>
            <person name="Wang J."/>
            <person name="Shi W."/>
            <person name="Du L."/>
            <person name="Sun Y."/>
            <person name="Zhan W."/>
            <person name="Jiang J."/>
            <person name="Wang Q."/>
            <person name="Zhang B."/>
            <person name="Ji P."/>
            <person name="Sakyi L.B."/>
            <person name="Cui X."/>
            <person name="Yuan T."/>
            <person name="Jiang B."/>
            <person name="Yang W."/>
            <person name="Lam T.T.-Y."/>
            <person name="Chang Q."/>
            <person name="Ding S."/>
            <person name="Wang X."/>
            <person name="Zhu J."/>
            <person name="Ruan X."/>
            <person name="Zhao L."/>
            <person name="Wei J."/>
            <person name="Que T."/>
            <person name="Du C."/>
            <person name="Cheng J."/>
            <person name="Dai P."/>
            <person name="Han X."/>
            <person name="Huang E."/>
            <person name="Gao Y."/>
            <person name="Liu J."/>
            <person name="Shao H."/>
            <person name="Ye R."/>
            <person name="Li L."/>
            <person name="Wei W."/>
            <person name="Wang X."/>
            <person name="Wang C."/>
            <person name="Yang T."/>
            <person name="Huo Q."/>
            <person name="Li W."/>
            <person name="Guo W."/>
            <person name="Chen H."/>
            <person name="Zhou L."/>
            <person name="Ni X."/>
            <person name="Tian J."/>
            <person name="Zhou Y."/>
            <person name="Sheng Y."/>
            <person name="Liu T."/>
            <person name="Pan Y."/>
            <person name="Xia L."/>
            <person name="Li J."/>
            <person name="Zhao F."/>
            <person name="Cao W."/>
        </authorList>
    </citation>
    <scope>NUCLEOTIDE SEQUENCE</scope>
    <source>
        <strain evidence="1">Dsil-2018</strain>
    </source>
</reference>
<sequence>MRVSWVLFIALTAVLWYLWPRLPLLPGIAHGVGSLMLMMCASYFLAKFLWGIACVRLVSGYGKAVLITGCDTGFGHLLAKSLARDGFLVFAGCLDANGEGATSLKKQANVRVLQMDVTKDAEIDGAHRVVTEELGTRKLWAVVCNAAIMNSGLIEWLTMASITRIFDVNVFGVVRVVKKFMPMLKESQGRVVIVTSNLSYFTLPFTTPYAMTKHAVLSLVDGLRRECHGKGVDIVAVEPLTYRSKVTDAVGSLDAVEKEFKCQPAEVTAGYNAQELHDWTRSMKALYDWRMKDNIEDLVDQMILAVREKHPKTRYRTMAFFDYAWVTCLRMLPAEAVDFILLWSRRMALWKK</sequence>
<keyword evidence="2" id="KW-1185">Reference proteome</keyword>
<protein>
    <submittedName>
        <fullName evidence="1">Uncharacterized protein</fullName>
    </submittedName>
</protein>
<dbReference type="Proteomes" id="UP000821865">
    <property type="component" value="Chromosome 9"/>
</dbReference>
<evidence type="ECO:0000313" key="1">
    <source>
        <dbReference type="EMBL" id="KAH7933695.1"/>
    </source>
</evidence>
<organism evidence="1 2">
    <name type="scientific">Dermacentor silvarum</name>
    <name type="common">Tick</name>
    <dbReference type="NCBI Taxonomy" id="543639"/>
    <lineage>
        <taxon>Eukaryota</taxon>
        <taxon>Metazoa</taxon>
        <taxon>Ecdysozoa</taxon>
        <taxon>Arthropoda</taxon>
        <taxon>Chelicerata</taxon>
        <taxon>Arachnida</taxon>
        <taxon>Acari</taxon>
        <taxon>Parasitiformes</taxon>
        <taxon>Ixodida</taxon>
        <taxon>Ixodoidea</taxon>
        <taxon>Ixodidae</taxon>
        <taxon>Rhipicephalinae</taxon>
        <taxon>Dermacentor</taxon>
    </lineage>
</organism>
<name>A0ACB8C4F7_DERSI</name>
<accession>A0ACB8C4F7</accession>
<gene>
    <name evidence="1" type="ORF">HPB49_015951</name>
</gene>
<evidence type="ECO:0000313" key="2">
    <source>
        <dbReference type="Proteomes" id="UP000821865"/>
    </source>
</evidence>